<keyword evidence="1" id="KW-1133">Transmembrane helix</keyword>
<dbReference type="VEuPathDB" id="VectorBase:GAUT043443"/>
<sequence>MHEEVIDRGAFEMRISNAANFSVLKLPKESECSSFPCVLQKGRETRTTWTVGLVLLICINEHMCCILVLLSLQDSAVVSAFSKPIADDFGRTFPTIIRLYLLSQPLVVQE</sequence>
<dbReference type="Proteomes" id="UP000078200">
    <property type="component" value="Unassembled WGS sequence"/>
</dbReference>
<keyword evidence="1" id="KW-0472">Membrane</keyword>
<accession>A0A1A9VPH5</accession>
<evidence type="ECO:0000313" key="2">
    <source>
        <dbReference type="EnsemblMetazoa" id="GAUT043443-PA"/>
    </source>
</evidence>
<name>A0A1A9VPH5_GLOAU</name>
<proteinExistence type="predicted"/>
<reference evidence="2" key="1">
    <citation type="submission" date="2020-05" db="UniProtKB">
        <authorList>
            <consortium name="EnsemblMetazoa"/>
        </authorList>
    </citation>
    <scope>IDENTIFICATION</scope>
    <source>
        <strain evidence="2">TTRI</strain>
    </source>
</reference>
<dbReference type="EnsemblMetazoa" id="GAUT043443-RA">
    <property type="protein sequence ID" value="GAUT043443-PA"/>
    <property type="gene ID" value="GAUT043443"/>
</dbReference>
<protein>
    <submittedName>
        <fullName evidence="2">Uncharacterized protein</fullName>
    </submittedName>
</protein>
<evidence type="ECO:0000313" key="3">
    <source>
        <dbReference type="Proteomes" id="UP000078200"/>
    </source>
</evidence>
<dbReference type="AlphaFoldDB" id="A0A1A9VPH5"/>
<evidence type="ECO:0000256" key="1">
    <source>
        <dbReference type="SAM" id="Phobius"/>
    </source>
</evidence>
<feature type="transmembrane region" description="Helical" evidence="1">
    <location>
        <begin position="49"/>
        <end position="72"/>
    </location>
</feature>
<keyword evidence="1" id="KW-0812">Transmembrane</keyword>
<keyword evidence="3" id="KW-1185">Reference proteome</keyword>
<organism evidence="2 3">
    <name type="scientific">Glossina austeni</name>
    <name type="common">Savannah tsetse fly</name>
    <dbReference type="NCBI Taxonomy" id="7395"/>
    <lineage>
        <taxon>Eukaryota</taxon>
        <taxon>Metazoa</taxon>
        <taxon>Ecdysozoa</taxon>
        <taxon>Arthropoda</taxon>
        <taxon>Hexapoda</taxon>
        <taxon>Insecta</taxon>
        <taxon>Pterygota</taxon>
        <taxon>Neoptera</taxon>
        <taxon>Endopterygota</taxon>
        <taxon>Diptera</taxon>
        <taxon>Brachycera</taxon>
        <taxon>Muscomorpha</taxon>
        <taxon>Hippoboscoidea</taxon>
        <taxon>Glossinidae</taxon>
        <taxon>Glossina</taxon>
    </lineage>
</organism>